<dbReference type="Proteomes" id="UP001432062">
    <property type="component" value="Chromosome"/>
</dbReference>
<dbReference type="Gene3D" id="3.30.200.20">
    <property type="entry name" value="Phosphorylase Kinase, domain 1"/>
    <property type="match status" value="1"/>
</dbReference>
<gene>
    <name evidence="2" type="ORF">OG563_30250</name>
</gene>
<accession>A0ABZ1YJS4</accession>
<dbReference type="InterPro" id="IPR041726">
    <property type="entry name" value="ACAD10_11_N"/>
</dbReference>
<dbReference type="RefSeq" id="WP_329405911.1">
    <property type="nucleotide sequence ID" value="NZ_CP109441.1"/>
</dbReference>
<dbReference type="Gene3D" id="3.90.1200.10">
    <property type="match status" value="1"/>
</dbReference>
<dbReference type="SUPFAM" id="SSF56112">
    <property type="entry name" value="Protein kinase-like (PK-like)"/>
    <property type="match status" value="1"/>
</dbReference>
<keyword evidence="3" id="KW-1185">Reference proteome</keyword>
<dbReference type="PANTHER" id="PTHR47829:SF1">
    <property type="entry name" value="HAD FAMILY PHOSPHATASE"/>
    <property type="match status" value="1"/>
</dbReference>
<name>A0ABZ1YJS4_9NOCA</name>
<proteinExistence type="predicted"/>
<dbReference type="InterPro" id="IPR011009">
    <property type="entry name" value="Kinase-like_dom_sf"/>
</dbReference>
<evidence type="ECO:0000313" key="3">
    <source>
        <dbReference type="Proteomes" id="UP001432062"/>
    </source>
</evidence>
<dbReference type="InterPro" id="IPR002575">
    <property type="entry name" value="Aminoglycoside_PTrfase"/>
</dbReference>
<dbReference type="EMBL" id="CP109441">
    <property type="protein sequence ID" value="WUV43487.1"/>
    <property type="molecule type" value="Genomic_DNA"/>
</dbReference>
<dbReference type="PANTHER" id="PTHR47829">
    <property type="entry name" value="HYDROLASE, PUTATIVE (AFU_ORTHOLOGUE AFUA_1G12880)-RELATED"/>
    <property type="match status" value="1"/>
</dbReference>
<feature type="domain" description="Aminoglycoside phosphotransferase" evidence="1">
    <location>
        <begin position="43"/>
        <end position="262"/>
    </location>
</feature>
<protein>
    <submittedName>
        <fullName evidence="2">Phosphotransferase family protein</fullName>
    </submittedName>
</protein>
<evidence type="ECO:0000259" key="1">
    <source>
        <dbReference type="Pfam" id="PF01636"/>
    </source>
</evidence>
<dbReference type="CDD" id="cd05154">
    <property type="entry name" value="ACAD10_11_N-like"/>
    <property type="match status" value="1"/>
</dbReference>
<reference evidence="2" key="1">
    <citation type="submission" date="2022-10" db="EMBL/GenBank/DDBJ databases">
        <title>The complete genomes of actinobacterial strains from the NBC collection.</title>
        <authorList>
            <person name="Joergensen T.S."/>
            <person name="Alvarez Arevalo M."/>
            <person name="Sterndorff E.B."/>
            <person name="Faurdal D."/>
            <person name="Vuksanovic O."/>
            <person name="Mourched A.-S."/>
            <person name="Charusanti P."/>
            <person name="Shaw S."/>
            <person name="Blin K."/>
            <person name="Weber T."/>
        </authorList>
    </citation>
    <scope>NUCLEOTIDE SEQUENCE</scope>
    <source>
        <strain evidence="2">NBC_01482</strain>
    </source>
</reference>
<evidence type="ECO:0000313" key="2">
    <source>
        <dbReference type="EMBL" id="WUV43487.1"/>
    </source>
</evidence>
<dbReference type="Pfam" id="PF01636">
    <property type="entry name" value="APH"/>
    <property type="match status" value="1"/>
</dbReference>
<dbReference type="InterPro" id="IPR052898">
    <property type="entry name" value="ACAD10-like"/>
</dbReference>
<sequence>MQTSNGLIQPTADATGFDIDAAAFADWVSSLGSACTAPVRADRVGIGQSNLTFLITDAEGRRWVLRRPPLGHLLASAHDVAREARVMSALAPTDVPVPRVDDIRHEGEIALVLMEFVDGLVIDGVETAERITPELRRSAGLSMVRTLARIHAVDLEATALIDLASHKPYAERQLKRWSAQWEKSKTRDLPLVDRLTERLRAAVPEQRELALVHGDYNLRNVITTPETGAIAAVLDWELCTLGDPLADIGSLLAYWPMPGEAAIPGTEMCMLPGFPSRAELVEEYLAITGRDRRALGFWHALGLWKLAVIAEGVYRRTLDDPRNRAAAGIPTTDMVDGLAETADRIATEAGF</sequence>
<organism evidence="2 3">
    <name type="scientific">Nocardia vinacea</name>
    <dbReference type="NCBI Taxonomy" id="96468"/>
    <lineage>
        <taxon>Bacteria</taxon>
        <taxon>Bacillati</taxon>
        <taxon>Actinomycetota</taxon>
        <taxon>Actinomycetes</taxon>
        <taxon>Mycobacteriales</taxon>
        <taxon>Nocardiaceae</taxon>
        <taxon>Nocardia</taxon>
    </lineage>
</organism>